<keyword evidence="1" id="KW-0732">Signal</keyword>
<dbReference type="PANTHER" id="PTHR37592:SF1">
    <property type="match status" value="1"/>
</dbReference>
<evidence type="ECO:0000313" key="3">
    <source>
        <dbReference type="EMBL" id="KEY74907.1"/>
    </source>
</evidence>
<keyword evidence="4" id="KW-1185">Reference proteome</keyword>
<dbReference type="InterPro" id="IPR055567">
    <property type="entry name" value="DUF7143"/>
</dbReference>
<name>A0A084BBH8_STACB</name>
<protein>
    <recommendedName>
        <fullName evidence="2">DUF7143 domain-containing protein</fullName>
    </recommendedName>
</protein>
<evidence type="ECO:0000259" key="2">
    <source>
        <dbReference type="Pfam" id="PF23631"/>
    </source>
</evidence>
<proteinExistence type="predicted"/>
<dbReference type="Pfam" id="PF23631">
    <property type="entry name" value="DUF7143"/>
    <property type="match status" value="1"/>
</dbReference>
<dbReference type="Proteomes" id="UP000028045">
    <property type="component" value="Unassembled WGS sequence"/>
</dbReference>
<dbReference type="EMBL" id="KL647405">
    <property type="protein sequence ID" value="KEY74907.1"/>
    <property type="molecule type" value="Genomic_DNA"/>
</dbReference>
<organism evidence="3 4">
    <name type="scientific">Stachybotrys chartarum (strain CBS 109288 / IBT 7711)</name>
    <name type="common">Toxic black mold</name>
    <name type="synonym">Stilbospora chartarum</name>
    <dbReference type="NCBI Taxonomy" id="1280523"/>
    <lineage>
        <taxon>Eukaryota</taxon>
        <taxon>Fungi</taxon>
        <taxon>Dikarya</taxon>
        <taxon>Ascomycota</taxon>
        <taxon>Pezizomycotina</taxon>
        <taxon>Sordariomycetes</taxon>
        <taxon>Hypocreomycetidae</taxon>
        <taxon>Hypocreales</taxon>
        <taxon>Stachybotryaceae</taxon>
        <taxon>Stachybotrys</taxon>
    </lineage>
</organism>
<evidence type="ECO:0000313" key="4">
    <source>
        <dbReference type="Proteomes" id="UP000028045"/>
    </source>
</evidence>
<feature type="signal peptide" evidence="1">
    <location>
        <begin position="1"/>
        <end position="16"/>
    </location>
</feature>
<accession>A0A084BBH8</accession>
<sequence length="381" mass="42046">MKSCIITLALLGVASTAPHHAKRQNACFLVGNNELPGEVADAATALANVITCTGETTISGVPDVVSNGISFSSINFATSGQTPLEFALSEFATSEPLANNNLDLFQDRLNTYLATEAGLRSVGGSLAIKVPKFFLQFQMARIREAQGNPSDAPGATVEHQLEKVVKNAGSENPALIAQPAALVLPGHLQHHMYYNHLILTIYEPLSETQHGQQAAVRQIMSQSRRYLYTHIRLYYLRHGSDAMDLFIVIRLTVARYNCVDAINDQTPNSEIELLRSPLILIAKGLYKQRQDHYLARALFQVIRSKMRPQELRLSRDMVHPIDEIDARKDLAQTVRSSWPVSVVKKDELDSHVLTKLIEGVHFNVNEIDIHHNGSSGTGLSP</sequence>
<evidence type="ECO:0000256" key="1">
    <source>
        <dbReference type="SAM" id="SignalP"/>
    </source>
</evidence>
<dbReference type="HOGENOM" id="CLU_725987_0_0_1"/>
<feature type="chain" id="PRO_5001771884" description="DUF7143 domain-containing protein" evidence="1">
    <location>
        <begin position="17"/>
        <end position="381"/>
    </location>
</feature>
<dbReference type="PANTHER" id="PTHR37592">
    <property type="match status" value="1"/>
</dbReference>
<dbReference type="OrthoDB" id="2497581at2759"/>
<reference evidence="3 4" key="1">
    <citation type="journal article" date="2014" name="BMC Genomics">
        <title>Comparative genome sequencing reveals chemotype-specific gene clusters in the toxigenic black mold Stachybotrys.</title>
        <authorList>
            <person name="Semeiks J."/>
            <person name="Borek D."/>
            <person name="Otwinowski Z."/>
            <person name="Grishin N.V."/>
        </authorList>
    </citation>
    <scope>NUCLEOTIDE SEQUENCE [LARGE SCALE GENOMIC DNA]</scope>
    <source>
        <strain evidence="4">CBS 109288 / IBT 7711</strain>
    </source>
</reference>
<gene>
    <name evidence="3" type="ORF">S7711_01265</name>
</gene>
<dbReference type="AlphaFoldDB" id="A0A084BBH8"/>
<feature type="domain" description="DUF7143" evidence="2">
    <location>
        <begin position="29"/>
        <end position="182"/>
    </location>
</feature>